<dbReference type="PANTHER" id="PTHR23086:SF8">
    <property type="entry name" value="PHOSPHATIDYLINOSITOL 5-PHOSPHATE 4-KINASE, ISOFORM A"/>
    <property type="match status" value="1"/>
</dbReference>
<gene>
    <name evidence="4" type="primary">MSS4</name>
    <name evidence="4" type="ORF">FIM1_3224</name>
</gene>
<protein>
    <submittedName>
        <fullName evidence="4">Phosphatidylinositol-4-phosphate 5-kinase MSS4</fullName>
    </submittedName>
</protein>
<feature type="region of interest" description="Disordered" evidence="2">
    <location>
        <begin position="224"/>
        <end position="324"/>
    </location>
</feature>
<dbReference type="SUPFAM" id="SSF56104">
    <property type="entry name" value="SAICAR synthase-like"/>
    <property type="match status" value="1"/>
</dbReference>
<feature type="compositionally biased region" description="Basic residues" evidence="2">
    <location>
        <begin position="693"/>
        <end position="711"/>
    </location>
</feature>
<name>A0ABX6EWC3_KLUMA</name>
<dbReference type="Gene3D" id="3.30.810.10">
    <property type="entry name" value="2-Layer Sandwich"/>
    <property type="match status" value="1"/>
</dbReference>
<feature type="domain" description="PIPK" evidence="3">
    <location>
        <begin position="361"/>
        <end position="799"/>
    </location>
</feature>
<dbReference type="InterPro" id="IPR027483">
    <property type="entry name" value="PInositol-4-P-4/5-kinase_C_sf"/>
</dbReference>
<dbReference type="PROSITE" id="PS51455">
    <property type="entry name" value="PIPK"/>
    <property type="match status" value="1"/>
</dbReference>
<dbReference type="Pfam" id="PF01504">
    <property type="entry name" value="PIP5K"/>
    <property type="match status" value="1"/>
</dbReference>
<dbReference type="EMBL" id="CP015058">
    <property type="protein sequence ID" value="QGN16511.1"/>
    <property type="molecule type" value="Genomic_DNA"/>
</dbReference>
<feature type="compositionally biased region" description="Basic and acidic residues" evidence="2">
    <location>
        <begin position="1"/>
        <end position="14"/>
    </location>
</feature>
<evidence type="ECO:0000313" key="5">
    <source>
        <dbReference type="Proteomes" id="UP000422736"/>
    </source>
</evidence>
<reference evidence="4 5" key="1">
    <citation type="submission" date="2016-03" db="EMBL/GenBank/DDBJ databases">
        <title>How can Kluyveromyces marxianus grow so fast - potential evolutionary course in Saccharomyces Complex revealed by comparative genomics.</title>
        <authorList>
            <person name="Mo W."/>
            <person name="Lu W."/>
            <person name="Yang X."/>
            <person name="Qi J."/>
            <person name="Lv H."/>
        </authorList>
    </citation>
    <scope>NUCLEOTIDE SEQUENCE [LARGE SCALE GENOMIC DNA]</scope>
    <source>
        <strain evidence="4 5">FIM1</strain>
    </source>
</reference>
<evidence type="ECO:0000256" key="2">
    <source>
        <dbReference type="SAM" id="MobiDB-lite"/>
    </source>
</evidence>
<dbReference type="InterPro" id="IPR002498">
    <property type="entry name" value="PInositol-4-P-4/5-kinase_core"/>
</dbReference>
<sequence length="817" mass="91867">MIAGHRVRDRDRGDSNGNMKLDMNLNLDHHHLNLQMPMVSKGLDDDGDGDGNGDEHLHGGGLEKFSNYRPLPKSSSTPLTSAGVEQLEPTTTAPVDPLITTQTAGAAGMHARKMSLPPVTKVGNSPAQQVVMNNAHRLSTKSLPVTRRSTRESIRYAPYHPGKHARIIPVDSDSSSTCSSDSGAELHSQHSAARSPSSYNVGPGMGASITGTATTTVTALRTISTGSNNSVPSLQYASPRGRRSIVKSSTELYLAGPRRSMQHSRKNSEYAPGQAAAAALSGSMQSLNLNQQQQQQQQQQPGISKPKHSYESRHTINNDGGPKMSESAALEIQKMRQSLLHKREMRRKQKKFLDDDKVLVGKKVTEGHVNFIIAYNMLTGIRVAVSRCSGIMKPLTDKDFKLTKKLAFDYHGNELTPSSQYAFKFKDYCPEVFRELRALFGLDPADYLMSLTSKYILSELNSPGKSGSFFYFSRDYKYIIKTIHHAEHKHLRKILRRYYEHIKVNPDTLISQFYGLHRVKMPISFRSKIKYRKIYFLVMNNLFPPHLHIHTTFDLKGSTWGRYTKWDKSQDSQETPVLKDLNWIEMKEKINLGPLKSKKFLQQLEKDVDLLAELNIMDYSLLLGIHNIEKGNDLIEDGAKDASTGAGAGASADVGVDGDINGVGLGDDEDFANSSQDPTVMPLLTHTQSSRRNTLHQHHPNHRHHRRHTHHSIIQPTNNTQVVSHFFQQDEGGIRASDQLNRDLNQIYFVGIIDCLTNYSLVKRMETIWRSLNHDLKTISAVPPRLYGNRFYHFIEDSVNKHYYEDNPDQPRYTDNL</sequence>
<organism evidence="4 5">
    <name type="scientific">Kluyveromyces marxianus</name>
    <name type="common">Yeast</name>
    <name type="synonym">Candida kefyr</name>
    <dbReference type="NCBI Taxonomy" id="4911"/>
    <lineage>
        <taxon>Eukaryota</taxon>
        <taxon>Fungi</taxon>
        <taxon>Dikarya</taxon>
        <taxon>Ascomycota</taxon>
        <taxon>Saccharomycotina</taxon>
        <taxon>Saccharomycetes</taxon>
        <taxon>Saccharomycetales</taxon>
        <taxon>Saccharomycetaceae</taxon>
        <taxon>Kluyveromyces</taxon>
    </lineage>
</organism>
<keyword evidence="1" id="KW-0418">Kinase</keyword>
<accession>A0ABX6EWC3</accession>
<dbReference type="InterPro" id="IPR027484">
    <property type="entry name" value="PInositol-4-P-5-kinase_N"/>
</dbReference>
<feature type="region of interest" description="Disordered" evidence="2">
    <location>
        <begin position="39"/>
        <end position="89"/>
    </location>
</feature>
<evidence type="ECO:0000256" key="1">
    <source>
        <dbReference type="PROSITE-ProRule" id="PRU00781"/>
    </source>
</evidence>
<dbReference type="Gene3D" id="3.30.800.10">
    <property type="entry name" value="Phosphatidylinositol Phosphate Kinase II Beta"/>
    <property type="match status" value="1"/>
</dbReference>
<evidence type="ECO:0000313" key="4">
    <source>
        <dbReference type="EMBL" id="QGN16511.1"/>
    </source>
</evidence>
<feature type="compositionally biased region" description="Polar residues" evidence="2">
    <location>
        <begin position="189"/>
        <end position="200"/>
    </location>
</feature>
<dbReference type="InterPro" id="IPR023610">
    <property type="entry name" value="PInositol-4/5-P-5/4-kinase"/>
</dbReference>
<dbReference type="CDD" id="cd17303">
    <property type="entry name" value="PIPKc_PIP5K_yeast_like"/>
    <property type="match status" value="1"/>
</dbReference>
<feature type="region of interest" description="Disordered" evidence="2">
    <location>
        <begin position="691"/>
        <end position="711"/>
    </location>
</feature>
<reference evidence="4 5" key="2">
    <citation type="submission" date="2019-11" db="EMBL/GenBank/DDBJ databases">
        <authorList>
            <person name="Lu H."/>
        </authorList>
    </citation>
    <scope>NUCLEOTIDE SEQUENCE [LARGE SCALE GENOMIC DNA]</scope>
    <source>
        <strain evidence="4 5">FIM1</strain>
    </source>
</reference>
<feature type="compositionally biased region" description="Low complexity" evidence="2">
    <location>
        <begin position="70"/>
        <end position="81"/>
    </location>
</feature>
<feature type="region of interest" description="Disordered" evidence="2">
    <location>
        <begin position="164"/>
        <end position="204"/>
    </location>
</feature>
<dbReference type="PANTHER" id="PTHR23086">
    <property type="entry name" value="PHOSPHATIDYLINOSITOL-4-PHOSPHATE 5-KINASE"/>
    <property type="match status" value="1"/>
</dbReference>
<feature type="compositionally biased region" description="Low complexity" evidence="2">
    <location>
        <begin position="171"/>
        <end position="182"/>
    </location>
</feature>
<keyword evidence="1" id="KW-0547">Nucleotide-binding</keyword>
<feature type="compositionally biased region" description="Low complexity" evidence="2">
    <location>
        <begin position="291"/>
        <end position="300"/>
    </location>
</feature>
<proteinExistence type="predicted"/>
<keyword evidence="1" id="KW-0067">ATP-binding</keyword>
<dbReference type="SMART" id="SM00330">
    <property type="entry name" value="PIPKc"/>
    <property type="match status" value="1"/>
</dbReference>
<dbReference type="Proteomes" id="UP000422736">
    <property type="component" value="Chromosome 5"/>
</dbReference>
<feature type="compositionally biased region" description="Polar residues" evidence="2">
    <location>
        <begin position="226"/>
        <end position="236"/>
    </location>
</feature>
<keyword evidence="5" id="KW-1185">Reference proteome</keyword>
<evidence type="ECO:0000259" key="3">
    <source>
        <dbReference type="PROSITE" id="PS51455"/>
    </source>
</evidence>
<keyword evidence="1" id="KW-0808">Transferase</keyword>
<feature type="region of interest" description="Disordered" evidence="2">
    <location>
        <begin position="1"/>
        <end position="22"/>
    </location>
</feature>